<dbReference type="OrthoDB" id="44061at2759"/>
<name>X6PF60_RETFI</name>
<keyword evidence="5" id="KW-0560">Oxidoreductase</keyword>
<dbReference type="Pfam" id="PF01641">
    <property type="entry name" value="SelR"/>
    <property type="match status" value="1"/>
</dbReference>
<feature type="domain" description="MsrB" evidence="6">
    <location>
        <begin position="17"/>
        <end position="159"/>
    </location>
</feature>
<proteinExistence type="inferred from homology"/>
<dbReference type="SUPFAM" id="SSF51316">
    <property type="entry name" value="Mss4-like"/>
    <property type="match status" value="1"/>
</dbReference>
<evidence type="ECO:0000256" key="4">
    <source>
        <dbReference type="ARBA" id="ARBA00022833"/>
    </source>
</evidence>
<dbReference type="InterPro" id="IPR011057">
    <property type="entry name" value="Mss4-like_sf"/>
</dbReference>
<dbReference type="Proteomes" id="UP000023152">
    <property type="component" value="Unassembled WGS sequence"/>
</dbReference>
<comment type="caution">
    <text evidence="7">The sequence shown here is derived from an EMBL/GenBank/DDBJ whole genome shotgun (WGS) entry which is preliminary data.</text>
</comment>
<dbReference type="GO" id="GO:0033743">
    <property type="term" value="F:peptide-methionine (R)-S-oxide reductase activity"/>
    <property type="evidence" value="ECO:0007669"/>
    <property type="project" value="InterPro"/>
</dbReference>
<evidence type="ECO:0000256" key="5">
    <source>
        <dbReference type="ARBA" id="ARBA00023002"/>
    </source>
</evidence>
<dbReference type="GO" id="GO:0030091">
    <property type="term" value="P:protein repair"/>
    <property type="evidence" value="ECO:0007669"/>
    <property type="project" value="InterPro"/>
</dbReference>
<keyword evidence="8" id="KW-1185">Reference proteome</keyword>
<dbReference type="EMBL" id="ASPP01000332">
    <property type="protein sequence ID" value="ETO36743.1"/>
    <property type="molecule type" value="Genomic_DNA"/>
</dbReference>
<comment type="similarity">
    <text evidence="2">Belongs to the MsrB Met sulfoxide reductase family.</text>
</comment>
<protein>
    <recommendedName>
        <fullName evidence="6">MsrB domain-containing protein</fullName>
    </recommendedName>
</protein>
<keyword evidence="4" id="KW-0862">Zinc</keyword>
<dbReference type="PANTHER" id="PTHR46081:SF8">
    <property type="entry name" value="PEPTIDE METHIONINE SULFOXIDE REDUCTASE 2"/>
    <property type="match status" value="1"/>
</dbReference>
<keyword evidence="3" id="KW-0479">Metal-binding</keyword>
<reference evidence="7 8" key="1">
    <citation type="journal article" date="2013" name="Curr. Biol.">
        <title>The Genome of the Foraminiferan Reticulomyxa filosa.</title>
        <authorList>
            <person name="Glockner G."/>
            <person name="Hulsmann N."/>
            <person name="Schleicher M."/>
            <person name="Noegel A.A."/>
            <person name="Eichinger L."/>
            <person name="Gallinger C."/>
            <person name="Pawlowski J."/>
            <person name="Sierra R."/>
            <person name="Euteneuer U."/>
            <person name="Pillet L."/>
            <person name="Moustafa A."/>
            <person name="Platzer M."/>
            <person name="Groth M."/>
            <person name="Szafranski K."/>
            <person name="Schliwa M."/>
        </authorList>
    </citation>
    <scope>NUCLEOTIDE SEQUENCE [LARGE SCALE GENOMIC DNA]</scope>
</reference>
<dbReference type="AlphaFoldDB" id="X6PF60"/>
<accession>X6PF60</accession>
<sequence>MSQAPDKTPSDTVSTDDKYWKENLSEGAYKVLREGHTEMEFGKDPLAKGLVSSESAEHYANFPTKGYFVCRGCQNPLYTAAAKFNAGCGWPAFDKCLKGSIKTFHEYDSKGAYSQTELRCAKCNGHLGHVFLLAAGKKQIRDSSQHHCVNSIAIKYVDKEVPKDWAENEVEMDPIKSIEKSKS</sequence>
<dbReference type="PROSITE" id="PS51790">
    <property type="entry name" value="MSRB"/>
    <property type="match status" value="1"/>
</dbReference>
<dbReference type="OMA" id="CERCGSH"/>
<evidence type="ECO:0000259" key="6">
    <source>
        <dbReference type="PROSITE" id="PS51790"/>
    </source>
</evidence>
<evidence type="ECO:0000313" key="8">
    <source>
        <dbReference type="Proteomes" id="UP000023152"/>
    </source>
</evidence>
<dbReference type="InterPro" id="IPR028427">
    <property type="entry name" value="Met_Sox_Rdtase_MsrB"/>
</dbReference>
<evidence type="ECO:0000313" key="7">
    <source>
        <dbReference type="EMBL" id="ETO36743.1"/>
    </source>
</evidence>
<gene>
    <name evidence="7" type="ORF">RFI_00319</name>
</gene>
<organism evidence="7 8">
    <name type="scientific">Reticulomyxa filosa</name>
    <dbReference type="NCBI Taxonomy" id="46433"/>
    <lineage>
        <taxon>Eukaryota</taxon>
        <taxon>Sar</taxon>
        <taxon>Rhizaria</taxon>
        <taxon>Retaria</taxon>
        <taxon>Foraminifera</taxon>
        <taxon>Monothalamids</taxon>
        <taxon>Reticulomyxidae</taxon>
        <taxon>Reticulomyxa</taxon>
    </lineage>
</organism>
<evidence type="ECO:0000256" key="3">
    <source>
        <dbReference type="ARBA" id="ARBA00022723"/>
    </source>
</evidence>
<dbReference type="GO" id="GO:0006979">
    <property type="term" value="P:response to oxidative stress"/>
    <property type="evidence" value="ECO:0007669"/>
    <property type="project" value="InterPro"/>
</dbReference>
<dbReference type="Gene3D" id="2.170.150.20">
    <property type="entry name" value="Peptide methionine sulfoxide reductase"/>
    <property type="match status" value="1"/>
</dbReference>
<dbReference type="PANTHER" id="PTHR46081">
    <property type="entry name" value="PEPTIDE METHIONINE SULFOXIDE REDUCTASE 2"/>
    <property type="match status" value="1"/>
</dbReference>
<comment type="cofactor">
    <cofactor evidence="1">
        <name>Zn(2+)</name>
        <dbReference type="ChEBI" id="CHEBI:29105"/>
    </cofactor>
</comment>
<dbReference type="InterPro" id="IPR002579">
    <property type="entry name" value="Met_Sox_Rdtase_MsrB_dom"/>
</dbReference>
<dbReference type="GO" id="GO:0046872">
    <property type="term" value="F:metal ion binding"/>
    <property type="evidence" value="ECO:0007669"/>
    <property type="project" value="UniProtKB-KW"/>
</dbReference>
<evidence type="ECO:0000256" key="2">
    <source>
        <dbReference type="ARBA" id="ARBA00007174"/>
    </source>
</evidence>
<evidence type="ECO:0000256" key="1">
    <source>
        <dbReference type="ARBA" id="ARBA00001947"/>
    </source>
</evidence>